<dbReference type="eggNOG" id="arCOG12441">
    <property type="taxonomic scope" value="Archaea"/>
</dbReference>
<sequence>MLNIIIPCKYRFYYDAEPWPLQNPKIIGVVKRLVASEKKEKIYNDVERILINRGYHVTRKNISEKDLMGEEKNYEIIHAVSKNEKTIITIRLEYLENSHRLHVSTKTGQANISEIIADKLESLGLRVYKNGKHVDASGIIKSHNLARKVKDVLDNVG</sequence>
<dbReference type="EMBL" id="CP002051">
    <property type="protein sequence ID" value="ADI32293.1"/>
    <property type="molecule type" value="Genomic_DNA"/>
</dbReference>
<evidence type="ECO:0000313" key="1">
    <source>
        <dbReference type="EMBL" id="ADI32293.1"/>
    </source>
</evidence>
<organism evidence="1 2">
    <name type="scientific">Staphylothermus hellenicus (strain DSM 12710 / JCM 10830 / BK20S6-10-b1 / P8)</name>
    <dbReference type="NCBI Taxonomy" id="591019"/>
    <lineage>
        <taxon>Archaea</taxon>
        <taxon>Thermoproteota</taxon>
        <taxon>Thermoprotei</taxon>
        <taxon>Desulfurococcales</taxon>
        <taxon>Desulfurococcaceae</taxon>
        <taxon>Staphylothermus</taxon>
    </lineage>
</organism>
<dbReference type="STRING" id="591019.Shell_1193"/>
<reference evidence="2" key="1">
    <citation type="submission" date="2010-05" db="EMBL/GenBank/DDBJ databases">
        <title>Complete sequence of Staphylothermus hellenicus DSM 12710.</title>
        <authorList>
            <consortium name="US DOE Joint Genome Institute"/>
            <person name="Lucas S."/>
            <person name="Copeland A."/>
            <person name="Lapidus A."/>
            <person name="Cheng J.-F."/>
            <person name="Bruce D."/>
            <person name="Goodwin L."/>
            <person name="Pitluck S."/>
            <person name="Davenport K."/>
            <person name="Detter J.C."/>
            <person name="Han C."/>
            <person name="Tapia R."/>
            <person name="Larimer F."/>
            <person name="Land M."/>
            <person name="Hauser L."/>
            <person name="Kyrpides N."/>
            <person name="Mikhailova N."/>
            <person name="Anderson I.J."/>
            <person name="Woyke T."/>
        </authorList>
    </citation>
    <scope>NUCLEOTIDE SEQUENCE [LARGE SCALE GENOMIC DNA]</scope>
    <source>
        <strain evidence="2">DSM 12710 / JCM 10830 / BK20S6-10-b1 / P8</strain>
    </source>
</reference>
<proteinExistence type="predicted"/>
<dbReference type="Proteomes" id="UP000002573">
    <property type="component" value="Chromosome"/>
</dbReference>
<evidence type="ECO:0000313" key="2">
    <source>
        <dbReference type="Proteomes" id="UP000002573"/>
    </source>
</evidence>
<keyword evidence="2" id="KW-1185">Reference proteome</keyword>
<dbReference type="KEGG" id="shc:Shell_1193"/>
<accession>D7D947</accession>
<protein>
    <submittedName>
        <fullName evidence="1">Uncharacterized protein</fullName>
    </submittedName>
</protein>
<dbReference type="HOGENOM" id="CLU_141436_0_0_2"/>
<dbReference type="AlphaFoldDB" id="D7D947"/>
<reference evidence="1 2" key="2">
    <citation type="journal article" date="2011" name="Stand. Genomic Sci.">
        <title>Complete genome sequence of Staphylothermus hellenicus P8.</title>
        <authorList>
            <person name="Anderson I."/>
            <person name="Wirth R."/>
            <person name="Lucas S."/>
            <person name="Copeland A."/>
            <person name="Lapidus A."/>
            <person name="Cheng J.F."/>
            <person name="Goodwin L."/>
            <person name="Pitluck S."/>
            <person name="Davenport K."/>
            <person name="Detter J.C."/>
            <person name="Han C."/>
            <person name="Tapia R."/>
            <person name="Land M."/>
            <person name="Hauser L."/>
            <person name="Pati A."/>
            <person name="Mikhailova N."/>
            <person name="Woyke T."/>
            <person name="Klenk H.P."/>
            <person name="Kyrpides N."/>
            <person name="Ivanova N."/>
        </authorList>
    </citation>
    <scope>NUCLEOTIDE SEQUENCE [LARGE SCALE GENOMIC DNA]</scope>
    <source>
        <strain evidence="2">DSM 12710 / JCM 10830 / BK20S6-10-b1 / P8</strain>
    </source>
</reference>
<gene>
    <name evidence="1" type="ordered locus">Shell_1193</name>
</gene>
<name>D7D947_STAHD</name>